<organism evidence="1 2">
    <name type="scientific">Hymenoscyphus fraxineus</name>
    <dbReference type="NCBI Taxonomy" id="746836"/>
    <lineage>
        <taxon>Eukaryota</taxon>
        <taxon>Fungi</taxon>
        <taxon>Dikarya</taxon>
        <taxon>Ascomycota</taxon>
        <taxon>Pezizomycotina</taxon>
        <taxon>Leotiomycetes</taxon>
        <taxon>Helotiales</taxon>
        <taxon>Helotiaceae</taxon>
        <taxon>Hymenoscyphus</taxon>
    </lineage>
</organism>
<accession>A0A9N9L1X3</accession>
<dbReference type="AlphaFoldDB" id="A0A9N9L1X3"/>
<dbReference type="InterPro" id="IPR025444">
    <property type="entry name" value="Monooxy_af470"/>
</dbReference>
<dbReference type="EMBL" id="CAJVRL010000064">
    <property type="protein sequence ID" value="CAG8955557.1"/>
    <property type="molecule type" value="Genomic_DNA"/>
</dbReference>
<protein>
    <submittedName>
        <fullName evidence="1">Uncharacterized protein</fullName>
    </submittedName>
</protein>
<dbReference type="Pfam" id="PF13826">
    <property type="entry name" value="Monooxy_af470-like"/>
    <property type="match status" value="1"/>
</dbReference>
<evidence type="ECO:0000313" key="2">
    <source>
        <dbReference type="Proteomes" id="UP000696280"/>
    </source>
</evidence>
<proteinExistence type="predicted"/>
<dbReference type="OrthoDB" id="3202396at2759"/>
<evidence type="ECO:0000313" key="1">
    <source>
        <dbReference type="EMBL" id="CAG8955557.1"/>
    </source>
</evidence>
<dbReference type="Proteomes" id="UP000696280">
    <property type="component" value="Unassembled WGS sequence"/>
</dbReference>
<name>A0A9N9L1X3_9HELO</name>
<keyword evidence="2" id="KW-1185">Reference proteome</keyword>
<gene>
    <name evidence="1" type="ORF">HYFRA_00009511</name>
</gene>
<reference evidence="1" key="1">
    <citation type="submission" date="2021-07" db="EMBL/GenBank/DDBJ databases">
        <authorList>
            <person name="Durling M."/>
        </authorList>
    </citation>
    <scope>NUCLEOTIDE SEQUENCE</scope>
</reference>
<sequence length="257" mass="29194">MAFQTIRREAIEIYEQFYDILEKSDFSIPTFLAFGAALQLLSFAYLPPRLSAALPLLWLGYRLARSVIGSRDVFKTSFTDVVLGKHSTKLPNSPNGVVVFVLGARLNHPFGKLSPGTTPLDIVFKDMWREAEKNREKWGYLGRTATLADTSDNEGTTTVWITYWKDLQGLHDFAASAAHRLGQNNYEKGEYPYVGVMHETYHAPKGSYETIYGNFRRWGLGTTKVPIRDEDGTLRLEETLIPNEKGANMFSRMRKNQ</sequence>
<comment type="caution">
    <text evidence="1">The sequence shown here is derived from an EMBL/GenBank/DDBJ whole genome shotgun (WGS) entry which is preliminary data.</text>
</comment>